<protein>
    <recommendedName>
        <fullName evidence="3">RING-type domain-containing protein</fullName>
    </recommendedName>
</protein>
<keyword evidence="1" id="KW-0862">Zinc</keyword>
<evidence type="ECO:0000313" key="4">
    <source>
        <dbReference type="EMBL" id="CAL4929176.1"/>
    </source>
</evidence>
<feature type="domain" description="RING-type" evidence="3">
    <location>
        <begin position="118"/>
        <end position="159"/>
    </location>
</feature>
<keyword evidence="1" id="KW-0863">Zinc-finger</keyword>
<feature type="region of interest" description="Disordered" evidence="2">
    <location>
        <begin position="1"/>
        <end position="32"/>
    </location>
</feature>
<dbReference type="SMART" id="SM00184">
    <property type="entry name" value="RING"/>
    <property type="match status" value="1"/>
</dbReference>
<dbReference type="InterPro" id="IPR013083">
    <property type="entry name" value="Znf_RING/FYVE/PHD"/>
</dbReference>
<dbReference type="InterPro" id="IPR001841">
    <property type="entry name" value="Znf_RING"/>
</dbReference>
<accession>A0ABC8XLU8</accession>
<keyword evidence="1" id="KW-0479">Metal-binding</keyword>
<proteinExistence type="predicted"/>
<gene>
    <name evidence="4" type="ORF">URODEC1_LOCUS25655</name>
</gene>
<evidence type="ECO:0000313" key="5">
    <source>
        <dbReference type="Proteomes" id="UP001497457"/>
    </source>
</evidence>
<dbReference type="PANTHER" id="PTHR22765">
    <property type="entry name" value="RING FINGER AND PROTEASE ASSOCIATED DOMAIN-CONTAINING"/>
    <property type="match status" value="1"/>
</dbReference>
<keyword evidence="5" id="KW-1185">Reference proteome</keyword>
<dbReference type="AlphaFoldDB" id="A0ABC8XLU8"/>
<dbReference type="SUPFAM" id="SSF57850">
    <property type="entry name" value="RING/U-box"/>
    <property type="match status" value="1"/>
</dbReference>
<evidence type="ECO:0000259" key="3">
    <source>
        <dbReference type="PROSITE" id="PS50089"/>
    </source>
</evidence>
<reference evidence="4" key="1">
    <citation type="submission" date="2024-10" db="EMBL/GenBank/DDBJ databases">
        <authorList>
            <person name="Ryan C."/>
        </authorList>
    </citation>
    <scope>NUCLEOTIDE SEQUENCE [LARGE SCALE GENOMIC DNA]</scope>
</reference>
<dbReference type="Proteomes" id="UP001497457">
    <property type="component" value="Chromosome 15b"/>
</dbReference>
<dbReference type="EMBL" id="OZ075125">
    <property type="protein sequence ID" value="CAL4929176.1"/>
    <property type="molecule type" value="Genomic_DNA"/>
</dbReference>
<dbReference type="GO" id="GO:0008270">
    <property type="term" value="F:zinc ion binding"/>
    <property type="evidence" value="ECO:0007669"/>
    <property type="project" value="UniProtKB-KW"/>
</dbReference>
<evidence type="ECO:0000256" key="2">
    <source>
        <dbReference type="SAM" id="MobiDB-lite"/>
    </source>
</evidence>
<organism evidence="4 5">
    <name type="scientific">Urochloa decumbens</name>
    <dbReference type="NCBI Taxonomy" id="240449"/>
    <lineage>
        <taxon>Eukaryota</taxon>
        <taxon>Viridiplantae</taxon>
        <taxon>Streptophyta</taxon>
        <taxon>Embryophyta</taxon>
        <taxon>Tracheophyta</taxon>
        <taxon>Spermatophyta</taxon>
        <taxon>Magnoliopsida</taxon>
        <taxon>Liliopsida</taxon>
        <taxon>Poales</taxon>
        <taxon>Poaceae</taxon>
        <taxon>PACMAD clade</taxon>
        <taxon>Panicoideae</taxon>
        <taxon>Panicodae</taxon>
        <taxon>Paniceae</taxon>
        <taxon>Melinidinae</taxon>
        <taxon>Urochloa</taxon>
    </lineage>
</organism>
<dbReference type="InterPro" id="IPR051826">
    <property type="entry name" value="E3_ubiquitin-ligase_domain"/>
</dbReference>
<dbReference type="Gene3D" id="3.30.40.10">
    <property type="entry name" value="Zinc/RING finger domain, C3HC4 (zinc finger)"/>
    <property type="match status" value="1"/>
</dbReference>
<evidence type="ECO:0000256" key="1">
    <source>
        <dbReference type="PROSITE-ProRule" id="PRU00175"/>
    </source>
</evidence>
<dbReference type="PROSITE" id="PS50089">
    <property type="entry name" value="ZF_RING_2"/>
    <property type="match status" value="1"/>
</dbReference>
<dbReference type="Pfam" id="PF13639">
    <property type="entry name" value="zf-RING_2"/>
    <property type="match status" value="1"/>
</dbReference>
<dbReference type="PANTHER" id="PTHR22765:SF414">
    <property type="entry name" value="OS12G0143750 PROTEIN"/>
    <property type="match status" value="1"/>
</dbReference>
<feature type="compositionally biased region" description="Basic residues" evidence="2">
    <location>
        <begin position="1"/>
        <end position="11"/>
    </location>
</feature>
<sequence>MSSPIRGRRRSRDSLQQMDAAEAPPASARSTSLREGLWQGYRRVVTEHEVVVNGQTYIVEEATFEPPSYEEEFERMSRLMHPYLTESHRSCKRARVAASSDAVLGLQEVRAGDAPVECAVCLQDFVAEDRLRAMPCSHAFHQDCIFRWLRVNRVCPLCRHELPTQEEQDEDDQGDYLQDQIDAHFRQFYDEESEYYRQHYGGIITYEQESMLVPEEA</sequence>
<name>A0ABC8XLU8_9POAL</name>